<evidence type="ECO:0000313" key="2">
    <source>
        <dbReference type="EMBL" id="CAD8204038.1"/>
    </source>
</evidence>
<name>A0A8S1XTV3_PAROT</name>
<evidence type="ECO:0008006" key="4">
    <source>
        <dbReference type="Google" id="ProtNLM"/>
    </source>
</evidence>
<gene>
    <name evidence="2" type="ORF">POCTA_138.1.T1310140</name>
</gene>
<evidence type="ECO:0000256" key="1">
    <source>
        <dbReference type="SAM" id="Phobius"/>
    </source>
</evidence>
<keyword evidence="3" id="KW-1185">Reference proteome</keyword>
<dbReference type="EMBL" id="CAJJDP010000131">
    <property type="protein sequence ID" value="CAD8204038.1"/>
    <property type="molecule type" value="Genomic_DNA"/>
</dbReference>
<dbReference type="AlphaFoldDB" id="A0A8S1XTV3"/>
<dbReference type="GO" id="GO:0006888">
    <property type="term" value="P:endoplasmic reticulum to Golgi vesicle-mediated transport"/>
    <property type="evidence" value="ECO:0007669"/>
    <property type="project" value="InterPro"/>
</dbReference>
<dbReference type="OMA" id="RVKIFCQ"/>
<keyword evidence="1" id="KW-0472">Membrane</keyword>
<proteinExistence type="predicted"/>
<evidence type="ECO:0000313" key="3">
    <source>
        <dbReference type="Proteomes" id="UP000683925"/>
    </source>
</evidence>
<sequence length="180" mass="21534">MKRIYSNRNKMMQTKVISNLNTKLKFIVQVFQGLIFIYFIYIQKQEKMFLILSQEDHPLYERRFPLKKTTLVSQQVLNAQFILHAALDVFDEKYKSSKELFLKEIDQKQDYRVYGYVTPSNIRFLVLTDQDEERVKIFCQLAHEQLIKILMNPLYQLGTQITSPSFESVIQQLLQNRLNQ</sequence>
<dbReference type="InterPro" id="IPR006722">
    <property type="entry name" value="Sedlin"/>
</dbReference>
<protein>
    <recommendedName>
        <fullName evidence="4">Trafficking protein particle complex subunit</fullName>
    </recommendedName>
</protein>
<feature type="transmembrane region" description="Helical" evidence="1">
    <location>
        <begin position="20"/>
        <end position="41"/>
    </location>
</feature>
<accession>A0A8S1XTV3</accession>
<dbReference type="Pfam" id="PF04628">
    <property type="entry name" value="Sedlin_N"/>
    <property type="match status" value="1"/>
</dbReference>
<dbReference type="CDD" id="cd14825">
    <property type="entry name" value="TRAPPC2_sedlin"/>
    <property type="match status" value="1"/>
</dbReference>
<comment type="caution">
    <text evidence="2">The sequence shown here is derived from an EMBL/GenBank/DDBJ whole genome shotgun (WGS) entry which is preliminary data.</text>
</comment>
<dbReference type="Proteomes" id="UP000683925">
    <property type="component" value="Unassembled WGS sequence"/>
</dbReference>
<dbReference type="OrthoDB" id="300190at2759"/>
<reference evidence="2" key="1">
    <citation type="submission" date="2021-01" db="EMBL/GenBank/DDBJ databases">
        <authorList>
            <consortium name="Genoscope - CEA"/>
            <person name="William W."/>
        </authorList>
    </citation>
    <scope>NUCLEOTIDE SEQUENCE</scope>
</reference>
<keyword evidence="1" id="KW-0812">Transmembrane</keyword>
<organism evidence="2 3">
    <name type="scientific">Paramecium octaurelia</name>
    <dbReference type="NCBI Taxonomy" id="43137"/>
    <lineage>
        <taxon>Eukaryota</taxon>
        <taxon>Sar</taxon>
        <taxon>Alveolata</taxon>
        <taxon>Ciliophora</taxon>
        <taxon>Intramacronucleata</taxon>
        <taxon>Oligohymenophorea</taxon>
        <taxon>Peniculida</taxon>
        <taxon>Parameciidae</taxon>
        <taxon>Paramecium</taxon>
    </lineage>
</organism>
<dbReference type="GO" id="GO:0005737">
    <property type="term" value="C:cytoplasm"/>
    <property type="evidence" value="ECO:0007669"/>
    <property type="project" value="GOC"/>
</dbReference>
<keyword evidence="1" id="KW-1133">Transmembrane helix</keyword>
<dbReference type="PANTHER" id="PTHR12403">
    <property type="entry name" value="TRAFFICKING PROTEIN PARTICLE COMPLEX SUBUNIT 2"/>
    <property type="match status" value="1"/>
</dbReference>